<dbReference type="AlphaFoldDB" id="A0A484I9V6"/>
<dbReference type="OrthoDB" id="11151at2157"/>
<organism evidence="2 3">
    <name type="scientific">Candidatus Nitrosocosmicus franklandianus</name>
    <dbReference type="NCBI Taxonomy" id="1798806"/>
    <lineage>
        <taxon>Archaea</taxon>
        <taxon>Nitrososphaerota</taxon>
        <taxon>Nitrososphaeria</taxon>
        <taxon>Nitrososphaerales</taxon>
        <taxon>Nitrososphaeraceae</taxon>
        <taxon>Candidatus Nitrosocosmicus</taxon>
    </lineage>
</organism>
<reference evidence="2 3" key="1">
    <citation type="submission" date="2019-02" db="EMBL/GenBank/DDBJ databases">
        <authorList>
            <person name="Lehtovirta-Morley E L."/>
        </authorList>
    </citation>
    <scope>NUCLEOTIDE SEQUENCE [LARGE SCALE GENOMIC DNA]</scope>
    <source>
        <strain evidence="2">NFRAN1</strain>
    </source>
</reference>
<accession>A0A484I9V6</accession>
<evidence type="ECO:0000256" key="1">
    <source>
        <dbReference type="SAM" id="Phobius"/>
    </source>
</evidence>
<dbReference type="Proteomes" id="UP000294299">
    <property type="component" value="Chromosome NFRAN"/>
</dbReference>
<sequence length="209" mass="22183">MIESINNYTMDNLDKVNIKKYTIVVLIPILFIGSYSIGNYSILQSAMAQTSDNIDSFTATGYTGQILTLPPSITQVVASQNESSLGPSIGSVIGGNWSFTVADGQLQNFTWHATSYTLGGNVDGTFAINGIDDAAPLDTSGSDIIQLDGNNTSFTGTADIEINGETAFSDVPVTLYIFNGNIASLTLSHEQTEGIFTVPLYGIVTSLTQ</sequence>
<keyword evidence="3" id="KW-1185">Reference proteome</keyword>
<protein>
    <submittedName>
        <fullName evidence="2">Uncharacterized protein</fullName>
    </submittedName>
</protein>
<name>A0A484I9V6_9ARCH</name>
<feature type="transmembrane region" description="Helical" evidence="1">
    <location>
        <begin position="21"/>
        <end position="43"/>
    </location>
</feature>
<proteinExistence type="predicted"/>
<keyword evidence="1" id="KW-1133">Transmembrane helix</keyword>
<evidence type="ECO:0000313" key="3">
    <source>
        <dbReference type="Proteomes" id="UP000294299"/>
    </source>
</evidence>
<dbReference type="RefSeq" id="WP_172602042.1">
    <property type="nucleotide sequence ID" value="NZ_LR216287.1"/>
</dbReference>
<dbReference type="KEGG" id="nfn:NFRAN_0473"/>
<keyword evidence="1" id="KW-0812">Transmembrane</keyword>
<evidence type="ECO:0000313" key="2">
    <source>
        <dbReference type="EMBL" id="VFJ12794.1"/>
    </source>
</evidence>
<dbReference type="EMBL" id="LR216287">
    <property type="protein sequence ID" value="VFJ12794.1"/>
    <property type="molecule type" value="Genomic_DNA"/>
</dbReference>
<dbReference type="GeneID" id="39420005"/>
<keyword evidence="1" id="KW-0472">Membrane</keyword>
<gene>
    <name evidence="2" type="ORF">NFRAN_0473</name>
</gene>